<dbReference type="NCBIfam" id="NF003676">
    <property type="entry name" value="PRK05303.1"/>
    <property type="match status" value="1"/>
</dbReference>
<comment type="caution">
    <text evidence="6">The sequence shown here is derived from an EMBL/GenBank/DDBJ whole genome shotgun (WGS) entry which is preliminary data.</text>
</comment>
<comment type="subunit">
    <text evidence="5">The basal body constitutes a major portion of the flagellar organelle and consists of four rings (L,P,S, and M) mounted on a central rod.</text>
</comment>
<keyword evidence="6" id="KW-0969">Cilium</keyword>
<protein>
    <recommendedName>
        <fullName evidence="5">Flagellar P-ring protein</fullName>
    </recommendedName>
    <alternativeName>
        <fullName evidence="5">Basal body P-ring protein</fullName>
    </alternativeName>
</protein>
<dbReference type="RefSeq" id="WP_243727697.1">
    <property type="nucleotide sequence ID" value="NZ_SNWX01000003.1"/>
</dbReference>
<keyword evidence="6" id="KW-0282">Flagellum</keyword>
<dbReference type="GO" id="GO:0071973">
    <property type="term" value="P:bacterial-type flagellum-dependent cell motility"/>
    <property type="evidence" value="ECO:0007669"/>
    <property type="project" value="InterPro"/>
</dbReference>
<dbReference type="PANTHER" id="PTHR30381">
    <property type="entry name" value="FLAGELLAR P-RING PERIPLASMIC PROTEIN FLGI"/>
    <property type="match status" value="1"/>
</dbReference>
<dbReference type="GO" id="GO:0030288">
    <property type="term" value="C:outer membrane-bounded periplasmic space"/>
    <property type="evidence" value="ECO:0007669"/>
    <property type="project" value="InterPro"/>
</dbReference>
<dbReference type="InterPro" id="IPR001782">
    <property type="entry name" value="Flag_FlgI"/>
</dbReference>
<keyword evidence="6" id="KW-0966">Cell projection</keyword>
<dbReference type="PROSITE" id="PS51257">
    <property type="entry name" value="PROKAR_LIPOPROTEIN"/>
    <property type="match status" value="1"/>
</dbReference>
<evidence type="ECO:0000256" key="5">
    <source>
        <dbReference type="HAMAP-Rule" id="MF_00416"/>
    </source>
</evidence>
<dbReference type="Pfam" id="PF02119">
    <property type="entry name" value="FlgI"/>
    <property type="match status" value="1"/>
</dbReference>
<dbReference type="EMBL" id="SNWX01000003">
    <property type="protein sequence ID" value="TDO94488.1"/>
    <property type="molecule type" value="Genomic_DNA"/>
</dbReference>
<keyword evidence="4 5" id="KW-0975">Bacterial flagellum</keyword>
<evidence type="ECO:0000256" key="1">
    <source>
        <dbReference type="ARBA" id="ARBA00002591"/>
    </source>
</evidence>
<organism evidence="6 7">
    <name type="scientific">Halanaerobium saccharolyticum</name>
    <dbReference type="NCBI Taxonomy" id="43595"/>
    <lineage>
        <taxon>Bacteria</taxon>
        <taxon>Bacillati</taxon>
        <taxon>Bacillota</taxon>
        <taxon>Clostridia</taxon>
        <taxon>Halanaerobiales</taxon>
        <taxon>Halanaerobiaceae</taxon>
        <taxon>Halanaerobium</taxon>
    </lineage>
</organism>
<dbReference type="GO" id="GO:0009428">
    <property type="term" value="C:bacterial-type flagellum basal body, distal rod, P ring"/>
    <property type="evidence" value="ECO:0007669"/>
    <property type="project" value="InterPro"/>
</dbReference>
<dbReference type="PRINTS" id="PR01010">
    <property type="entry name" value="FLGPRINGFLGI"/>
</dbReference>
<dbReference type="Proteomes" id="UP000295064">
    <property type="component" value="Unassembled WGS sequence"/>
</dbReference>
<evidence type="ECO:0000256" key="3">
    <source>
        <dbReference type="ARBA" id="ARBA00022729"/>
    </source>
</evidence>
<gene>
    <name evidence="5" type="primary">flgI</name>
    <name evidence="6" type="ORF">DFR79_103167</name>
</gene>
<dbReference type="GO" id="GO:0005198">
    <property type="term" value="F:structural molecule activity"/>
    <property type="evidence" value="ECO:0007669"/>
    <property type="project" value="InterPro"/>
</dbReference>
<dbReference type="PANTHER" id="PTHR30381:SF0">
    <property type="entry name" value="FLAGELLAR P-RING PROTEIN"/>
    <property type="match status" value="1"/>
</dbReference>
<evidence type="ECO:0000256" key="2">
    <source>
        <dbReference type="ARBA" id="ARBA00004117"/>
    </source>
</evidence>
<comment type="subcellular location">
    <subcellularLocation>
        <location evidence="2 5">Bacterial flagellum basal body</location>
    </subcellularLocation>
</comment>
<comment type="function">
    <text evidence="1 5">Assembles around the rod to form the L-ring and probably protects the motor/basal body from shearing forces during rotation.</text>
</comment>
<sequence>MFILKKRDTSIIFLIIIISACILFGTAAAANNPVVEIGNITRIKGQRVNQLIGYGIVVGLNGSGDSNRSQATVQSVANMLQNFGVNVTDSQVASQNIAAVMVTAELPAVAHNGDPLDITVSSIGDADSLMGGTLLLTPLQAPNGEIYASAQGPISVGGYSVGGGGNSEQMNHPTVGKIPGGALVEKEISSTLNGKNLTYVLSNPNFETASKIATTINSNFGDGTARATNASTINISMPDNFNYGMVDFIAEVNGLQVTPAIEARVVIDERTGTVVFSHNVRISTVAVAHGNLSVSITTEEQVSQPPAFSEGETTVTEDVQIDVEQGQESNMLIVSQENTIEDLVTALNAIGATPRDIISIIQKIDAAGALHAELEIQ</sequence>
<evidence type="ECO:0000313" key="6">
    <source>
        <dbReference type="EMBL" id="TDO94488.1"/>
    </source>
</evidence>
<evidence type="ECO:0000313" key="7">
    <source>
        <dbReference type="Proteomes" id="UP000295064"/>
    </source>
</evidence>
<comment type="similarity">
    <text evidence="5">Belongs to the FlgI family.</text>
</comment>
<evidence type="ECO:0000256" key="4">
    <source>
        <dbReference type="ARBA" id="ARBA00023143"/>
    </source>
</evidence>
<dbReference type="HAMAP" id="MF_00416">
    <property type="entry name" value="FlgI"/>
    <property type="match status" value="1"/>
</dbReference>
<proteinExistence type="inferred from homology"/>
<keyword evidence="3" id="KW-0732">Signal</keyword>
<dbReference type="AlphaFoldDB" id="A0A4R6LZZ8"/>
<name>A0A4R6LZZ8_9FIRM</name>
<reference evidence="6 7" key="1">
    <citation type="submission" date="2019-03" db="EMBL/GenBank/DDBJ databases">
        <title>Subsurface microbial communities from deep shales in Ohio and West Virginia, USA.</title>
        <authorList>
            <person name="Wrighton K."/>
        </authorList>
    </citation>
    <scope>NUCLEOTIDE SEQUENCE [LARGE SCALE GENOMIC DNA]</scope>
    <source>
        <strain evidence="6 7">MA284_T2</strain>
    </source>
</reference>
<accession>A0A4R6LZZ8</accession>